<keyword evidence="2" id="KW-0433">Leucine-rich repeat</keyword>
<evidence type="ECO:0000256" key="7">
    <source>
        <dbReference type="ARBA" id="ARBA00023136"/>
    </source>
</evidence>
<gene>
    <name evidence="9" type="ORF">SO802_015177</name>
</gene>
<dbReference type="Pfam" id="PF13855">
    <property type="entry name" value="LRR_8"/>
    <property type="match status" value="1"/>
</dbReference>
<organism evidence="9 10">
    <name type="scientific">Lithocarpus litseifolius</name>
    <dbReference type="NCBI Taxonomy" id="425828"/>
    <lineage>
        <taxon>Eukaryota</taxon>
        <taxon>Viridiplantae</taxon>
        <taxon>Streptophyta</taxon>
        <taxon>Embryophyta</taxon>
        <taxon>Tracheophyta</taxon>
        <taxon>Spermatophyta</taxon>
        <taxon>Magnoliopsida</taxon>
        <taxon>eudicotyledons</taxon>
        <taxon>Gunneridae</taxon>
        <taxon>Pentapetalae</taxon>
        <taxon>rosids</taxon>
        <taxon>fabids</taxon>
        <taxon>Fagales</taxon>
        <taxon>Fagaceae</taxon>
        <taxon>Lithocarpus</taxon>
    </lineage>
</organism>
<evidence type="ECO:0000256" key="2">
    <source>
        <dbReference type="ARBA" id="ARBA00022614"/>
    </source>
</evidence>
<dbReference type="GO" id="GO:0016020">
    <property type="term" value="C:membrane"/>
    <property type="evidence" value="ECO:0007669"/>
    <property type="project" value="UniProtKB-SubCell"/>
</dbReference>
<dbReference type="InterPro" id="IPR032675">
    <property type="entry name" value="LRR_dom_sf"/>
</dbReference>
<sequence>MVSSFFIAVVAILWVTFDTTVTSQSSFLELEALLKTGWWNNTNLNMSSSCNWLGIACDEGGSVTKIDLRDNELKGSIPPEIGNFSKLTRLDLSYNYVSGELPISLARLTQLKELLLSNNHITGSIPLEI</sequence>
<dbReference type="InterPro" id="IPR053211">
    <property type="entry name" value="DNA_repair-toleration"/>
</dbReference>
<reference evidence="9 10" key="1">
    <citation type="submission" date="2024-01" db="EMBL/GenBank/DDBJ databases">
        <title>A telomere-to-telomere, gap-free genome of sweet tea (Lithocarpus litseifolius).</title>
        <authorList>
            <person name="Zhou J."/>
        </authorList>
    </citation>
    <scope>NUCLEOTIDE SEQUENCE [LARGE SCALE GENOMIC DNA]</scope>
    <source>
        <strain evidence="9">Zhou-2022a</strain>
        <tissue evidence="9">Leaf</tissue>
    </source>
</reference>
<dbReference type="PANTHER" id="PTHR48060">
    <property type="entry name" value="DNA DAMAGE-REPAIR/TOLERATION PROTEIN DRT100"/>
    <property type="match status" value="1"/>
</dbReference>
<feature type="signal peptide" evidence="8">
    <location>
        <begin position="1"/>
        <end position="23"/>
    </location>
</feature>
<evidence type="ECO:0000256" key="5">
    <source>
        <dbReference type="ARBA" id="ARBA00022737"/>
    </source>
</evidence>
<dbReference type="EMBL" id="JAZDWU010000005">
    <property type="protein sequence ID" value="KAL0001396.1"/>
    <property type="molecule type" value="Genomic_DNA"/>
</dbReference>
<dbReference type="SUPFAM" id="SSF52058">
    <property type="entry name" value="L domain-like"/>
    <property type="match status" value="1"/>
</dbReference>
<comment type="caution">
    <text evidence="9">The sequence shown here is derived from an EMBL/GenBank/DDBJ whole genome shotgun (WGS) entry which is preliminary data.</text>
</comment>
<evidence type="ECO:0008006" key="11">
    <source>
        <dbReference type="Google" id="ProtNLM"/>
    </source>
</evidence>
<evidence type="ECO:0000256" key="3">
    <source>
        <dbReference type="ARBA" id="ARBA00022692"/>
    </source>
</evidence>
<evidence type="ECO:0000256" key="4">
    <source>
        <dbReference type="ARBA" id="ARBA00022729"/>
    </source>
</evidence>
<accession>A0AAW2CWI9</accession>
<name>A0AAW2CWI9_9ROSI</name>
<keyword evidence="3" id="KW-0812">Transmembrane</keyword>
<dbReference type="Gene3D" id="3.80.10.10">
    <property type="entry name" value="Ribonuclease Inhibitor"/>
    <property type="match status" value="1"/>
</dbReference>
<evidence type="ECO:0000256" key="6">
    <source>
        <dbReference type="ARBA" id="ARBA00022989"/>
    </source>
</evidence>
<keyword evidence="4 8" id="KW-0732">Signal</keyword>
<evidence type="ECO:0000256" key="1">
    <source>
        <dbReference type="ARBA" id="ARBA00004167"/>
    </source>
</evidence>
<dbReference type="Proteomes" id="UP001459277">
    <property type="component" value="Unassembled WGS sequence"/>
</dbReference>
<feature type="chain" id="PRO_5043699572" description="Leucine-rich repeat-containing N-terminal plant-type domain-containing protein" evidence="8">
    <location>
        <begin position="24"/>
        <end position="129"/>
    </location>
</feature>
<comment type="subcellular location">
    <subcellularLocation>
        <location evidence="1">Membrane</location>
        <topology evidence="1">Single-pass membrane protein</topology>
    </subcellularLocation>
</comment>
<evidence type="ECO:0000313" key="9">
    <source>
        <dbReference type="EMBL" id="KAL0001396.1"/>
    </source>
</evidence>
<dbReference type="FunFam" id="3.80.10.10:FF:000129">
    <property type="entry name" value="Leucine-rich repeat receptor-like kinase"/>
    <property type="match status" value="1"/>
</dbReference>
<evidence type="ECO:0000313" key="10">
    <source>
        <dbReference type="Proteomes" id="UP001459277"/>
    </source>
</evidence>
<keyword evidence="5" id="KW-0677">Repeat</keyword>
<keyword evidence="10" id="KW-1185">Reference proteome</keyword>
<protein>
    <recommendedName>
        <fullName evidence="11">Leucine-rich repeat-containing N-terminal plant-type domain-containing protein</fullName>
    </recommendedName>
</protein>
<dbReference type="AlphaFoldDB" id="A0AAW2CWI9"/>
<proteinExistence type="predicted"/>
<dbReference type="InterPro" id="IPR001611">
    <property type="entry name" value="Leu-rich_rpt"/>
</dbReference>
<dbReference type="PANTHER" id="PTHR48060:SF21">
    <property type="entry name" value="L DOMAIN-LIKE PROTEIN"/>
    <property type="match status" value="1"/>
</dbReference>
<keyword evidence="6" id="KW-1133">Transmembrane helix</keyword>
<keyword evidence="7" id="KW-0472">Membrane</keyword>
<evidence type="ECO:0000256" key="8">
    <source>
        <dbReference type="SAM" id="SignalP"/>
    </source>
</evidence>